<dbReference type="GO" id="GO:0019262">
    <property type="term" value="P:N-acetylneuraminate catabolic process"/>
    <property type="evidence" value="ECO:0007669"/>
    <property type="project" value="TreeGrafter"/>
</dbReference>
<dbReference type="Pfam" id="PF00701">
    <property type="entry name" value="DHDPS"/>
    <property type="match status" value="1"/>
</dbReference>
<sequence length="261" mass="28665">MYSGTIVPLVTPFDPTGAVSKRDVVSLIEYVHADVTALMPTLSSGEGWRLTERQWHDMVSYTVANSHGLPVLVGIQLPDTEGVLRRARLARAMGADAVVVTTPFRMDITQEEIYQHYRTLREGVDLPIFLYNEEAVSGNRIEYETMLRLCELPGVVGVKESSGSPEFTRKLAAAGTGVPVFEGWENLLLASAGIDGFVGPLANLEPGLCNAMLVDPTPDRQEVINAVCENYGVFEDDWYARVKQELGRRGVITPQPSLEQA</sequence>
<dbReference type="InterPro" id="IPR013785">
    <property type="entry name" value="Aldolase_TIM"/>
</dbReference>
<comment type="similarity">
    <text evidence="2">Belongs to the DapA family.</text>
</comment>
<dbReference type="KEGG" id="thao:NI17_017330"/>
<dbReference type="PANTHER" id="PTHR42849">
    <property type="entry name" value="N-ACETYLNEURAMINATE LYASE"/>
    <property type="match status" value="1"/>
</dbReference>
<evidence type="ECO:0000256" key="1">
    <source>
        <dbReference type="ARBA" id="ARBA00023239"/>
    </source>
</evidence>
<evidence type="ECO:0000313" key="3">
    <source>
        <dbReference type="EMBL" id="UOE18566.1"/>
    </source>
</evidence>
<protein>
    <submittedName>
        <fullName evidence="3">Dihydrodipicolinate synthase family protein</fullName>
    </submittedName>
</protein>
<dbReference type="Proteomes" id="UP000265719">
    <property type="component" value="Chromosome"/>
</dbReference>
<dbReference type="PIRSF" id="PIRSF001365">
    <property type="entry name" value="DHDPS"/>
    <property type="match status" value="1"/>
</dbReference>
<dbReference type="OrthoDB" id="9778880at2"/>
<gene>
    <name evidence="3" type="ORF">NI17_017330</name>
</gene>
<dbReference type="EMBL" id="CP063196">
    <property type="protein sequence ID" value="UOE18566.1"/>
    <property type="molecule type" value="Genomic_DNA"/>
</dbReference>
<dbReference type="GO" id="GO:0008747">
    <property type="term" value="F:N-acetylneuraminate lyase activity"/>
    <property type="evidence" value="ECO:0007669"/>
    <property type="project" value="TreeGrafter"/>
</dbReference>
<keyword evidence="1 2" id="KW-0456">Lyase</keyword>
<dbReference type="Gene3D" id="3.20.20.70">
    <property type="entry name" value="Aldolase class I"/>
    <property type="match status" value="1"/>
</dbReference>
<proteinExistence type="inferred from homology"/>
<accession>A0A399G0P5</accession>
<organism evidence="3 4">
    <name type="scientific">Thermobifida halotolerans</name>
    <dbReference type="NCBI Taxonomy" id="483545"/>
    <lineage>
        <taxon>Bacteria</taxon>
        <taxon>Bacillati</taxon>
        <taxon>Actinomycetota</taxon>
        <taxon>Actinomycetes</taxon>
        <taxon>Streptosporangiales</taxon>
        <taxon>Nocardiopsidaceae</taxon>
        <taxon>Thermobifida</taxon>
    </lineage>
</organism>
<dbReference type="SMART" id="SM01130">
    <property type="entry name" value="DHDPS"/>
    <property type="match status" value="1"/>
</dbReference>
<dbReference type="SUPFAM" id="SSF51569">
    <property type="entry name" value="Aldolase"/>
    <property type="match status" value="1"/>
</dbReference>
<dbReference type="GO" id="GO:0005829">
    <property type="term" value="C:cytosol"/>
    <property type="evidence" value="ECO:0007669"/>
    <property type="project" value="TreeGrafter"/>
</dbReference>
<evidence type="ECO:0000256" key="2">
    <source>
        <dbReference type="PIRNR" id="PIRNR001365"/>
    </source>
</evidence>
<dbReference type="InterPro" id="IPR002220">
    <property type="entry name" value="DapA-like"/>
</dbReference>
<dbReference type="PANTHER" id="PTHR42849:SF1">
    <property type="entry name" value="N-ACETYLNEURAMINATE LYASE"/>
    <property type="match status" value="1"/>
</dbReference>
<evidence type="ECO:0000313" key="4">
    <source>
        <dbReference type="Proteomes" id="UP000265719"/>
    </source>
</evidence>
<keyword evidence="4" id="KW-1185">Reference proteome</keyword>
<reference evidence="3" key="1">
    <citation type="submission" date="2020-10" db="EMBL/GenBank/DDBJ databases">
        <title>De novo genome project of the cellulose decomposer Thermobifida halotolerans type strain.</title>
        <authorList>
            <person name="Nagy I."/>
            <person name="Horvath B."/>
            <person name="Kukolya J."/>
            <person name="Nagy I."/>
            <person name="Orsini M."/>
        </authorList>
    </citation>
    <scope>NUCLEOTIDE SEQUENCE</scope>
    <source>
        <strain evidence="3">DSM 44931</strain>
    </source>
</reference>
<dbReference type="AlphaFoldDB" id="A0A399G0P5"/>
<name>A0A399G0P5_9ACTN</name>
<dbReference type="CDD" id="cd00408">
    <property type="entry name" value="DHDPS-like"/>
    <property type="match status" value="1"/>
</dbReference>
<dbReference type="RefSeq" id="WP_068688068.1">
    <property type="nucleotide sequence ID" value="NZ_CP063196.1"/>
</dbReference>